<keyword evidence="5 6" id="KW-0472">Membrane</keyword>
<evidence type="ECO:0000256" key="4">
    <source>
        <dbReference type="ARBA" id="ARBA00022989"/>
    </source>
</evidence>
<proteinExistence type="predicted"/>
<reference evidence="8" key="1">
    <citation type="submission" date="2024-07" db="EMBL/GenBank/DDBJ databases">
        <authorList>
            <person name="Li J."/>
            <person name="Wei H."/>
            <person name="Ma J."/>
        </authorList>
    </citation>
    <scope>NUCLEOTIDE SEQUENCE</scope>
    <source>
        <strain evidence="8">AMU7</strain>
    </source>
</reference>
<evidence type="ECO:0000256" key="3">
    <source>
        <dbReference type="ARBA" id="ARBA00022692"/>
    </source>
</evidence>
<dbReference type="GO" id="GO:0005886">
    <property type="term" value="C:plasma membrane"/>
    <property type="evidence" value="ECO:0007669"/>
    <property type="project" value="UniProtKB-SubCell"/>
</dbReference>
<keyword evidence="2" id="KW-1003">Cell membrane</keyword>
<protein>
    <submittedName>
        <fullName evidence="8">PLD nuclease N-terminal domain-containing protein</fullName>
    </submittedName>
</protein>
<dbReference type="RefSeq" id="WP_207596691.1">
    <property type="nucleotide sequence ID" value="NZ_CP165735.1"/>
</dbReference>
<comment type="subcellular location">
    <subcellularLocation>
        <location evidence="1">Cell membrane</location>
        <topology evidence="1">Multi-pass membrane protein</topology>
    </subcellularLocation>
</comment>
<sequence>MEAWEWVLASLAGLSAVFVMGANIWAIFDVLQQDRLDQTARIMWVLLFFVVPLFGVVVWLYAKPRLTNMSGGLRLRRTL</sequence>
<accession>A0AB39YU25</accession>
<evidence type="ECO:0000256" key="1">
    <source>
        <dbReference type="ARBA" id="ARBA00004651"/>
    </source>
</evidence>
<feature type="transmembrane region" description="Helical" evidence="6">
    <location>
        <begin position="6"/>
        <end position="31"/>
    </location>
</feature>
<feature type="transmembrane region" description="Helical" evidence="6">
    <location>
        <begin position="43"/>
        <end position="62"/>
    </location>
</feature>
<organism evidence="8">
    <name type="scientific">Paenarthrobacter sp. AMU7</name>
    <dbReference type="NCBI Taxonomy" id="3162492"/>
    <lineage>
        <taxon>Bacteria</taxon>
        <taxon>Bacillati</taxon>
        <taxon>Actinomycetota</taxon>
        <taxon>Actinomycetes</taxon>
        <taxon>Micrococcales</taxon>
        <taxon>Micrococcaceae</taxon>
        <taxon>Paenarthrobacter</taxon>
    </lineage>
</organism>
<dbReference type="Pfam" id="PF13396">
    <property type="entry name" value="PLDc_N"/>
    <property type="match status" value="1"/>
</dbReference>
<evidence type="ECO:0000313" key="8">
    <source>
        <dbReference type="EMBL" id="XDV72774.1"/>
    </source>
</evidence>
<evidence type="ECO:0000256" key="5">
    <source>
        <dbReference type="ARBA" id="ARBA00023136"/>
    </source>
</evidence>
<evidence type="ECO:0000259" key="7">
    <source>
        <dbReference type="Pfam" id="PF13396"/>
    </source>
</evidence>
<evidence type="ECO:0000256" key="2">
    <source>
        <dbReference type="ARBA" id="ARBA00022475"/>
    </source>
</evidence>
<dbReference type="AlphaFoldDB" id="A0AB39YU25"/>
<evidence type="ECO:0000256" key="6">
    <source>
        <dbReference type="SAM" id="Phobius"/>
    </source>
</evidence>
<dbReference type="EMBL" id="CP165735">
    <property type="protein sequence ID" value="XDV72774.1"/>
    <property type="molecule type" value="Genomic_DNA"/>
</dbReference>
<feature type="domain" description="Cardiolipin synthase N-terminal" evidence="7">
    <location>
        <begin position="22"/>
        <end position="61"/>
    </location>
</feature>
<keyword evidence="4 6" id="KW-1133">Transmembrane helix</keyword>
<name>A0AB39YU25_9MICC</name>
<gene>
    <name evidence="8" type="ORF">ABQM86_06325</name>
</gene>
<dbReference type="InterPro" id="IPR027379">
    <property type="entry name" value="CLS_N"/>
</dbReference>
<keyword evidence="3 6" id="KW-0812">Transmembrane</keyword>